<sequence length="57" mass="6227">MAIAFEHNILTTTIVMVSLVSKIINDQKMRWYFAGLIMIAANTGGAWSPVGDDVALM</sequence>
<reference evidence="2 3" key="1">
    <citation type="submission" date="2018-06" db="EMBL/GenBank/DDBJ databases">
        <authorList>
            <consortium name="Pathogen Informatics"/>
            <person name="Doyle S."/>
        </authorList>
    </citation>
    <scope>NUCLEOTIDE SEQUENCE [LARGE SCALE GENOMIC DNA]</scope>
    <source>
        <strain evidence="2 3">NCTC10465</strain>
    </source>
</reference>
<keyword evidence="1" id="KW-0812">Transmembrane</keyword>
<dbReference type="AlphaFoldDB" id="A0A378QBK9"/>
<keyword evidence="3" id="KW-1185">Reference proteome</keyword>
<accession>A0A378QBK9</accession>
<keyword evidence="1" id="KW-1133">Transmembrane helix</keyword>
<dbReference type="PANTHER" id="PTHR43269">
    <property type="entry name" value="SODIUM/PROTON ANTIPORTER 1-RELATED"/>
    <property type="match status" value="1"/>
</dbReference>
<dbReference type="EMBL" id="UGPY01000001">
    <property type="protein sequence ID" value="STY98211.1"/>
    <property type="molecule type" value="Genomic_DNA"/>
</dbReference>
<protein>
    <submittedName>
        <fullName evidence="2">Na+/H+ antiporter, NhaD family</fullName>
    </submittedName>
</protein>
<name>A0A378QBK9_FAUOS</name>
<dbReference type="InterPro" id="IPR045016">
    <property type="entry name" value="NhaD-like"/>
</dbReference>
<gene>
    <name evidence="2" type="ORF">NCTC10465_02019</name>
</gene>
<keyword evidence="1" id="KW-0472">Membrane</keyword>
<dbReference type="Proteomes" id="UP000255230">
    <property type="component" value="Unassembled WGS sequence"/>
</dbReference>
<organism evidence="2 3">
    <name type="scientific">Faucicola osloensis</name>
    <name type="common">Moraxella osloensis</name>
    <dbReference type="NCBI Taxonomy" id="34062"/>
    <lineage>
        <taxon>Bacteria</taxon>
        <taxon>Pseudomonadati</taxon>
        <taxon>Pseudomonadota</taxon>
        <taxon>Gammaproteobacteria</taxon>
        <taxon>Moraxellales</taxon>
        <taxon>Moraxellaceae</taxon>
        <taxon>Faucicola</taxon>
    </lineage>
</organism>
<evidence type="ECO:0000256" key="1">
    <source>
        <dbReference type="SAM" id="Phobius"/>
    </source>
</evidence>
<proteinExistence type="predicted"/>
<dbReference type="GO" id="GO:0006814">
    <property type="term" value="P:sodium ion transport"/>
    <property type="evidence" value="ECO:0007669"/>
    <property type="project" value="InterPro"/>
</dbReference>
<dbReference type="GO" id="GO:0015297">
    <property type="term" value="F:antiporter activity"/>
    <property type="evidence" value="ECO:0007669"/>
    <property type="project" value="InterPro"/>
</dbReference>
<evidence type="ECO:0000313" key="3">
    <source>
        <dbReference type="Proteomes" id="UP000255230"/>
    </source>
</evidence>
<evidence type="ECO:0000313" key="2">
    <source>
        <dbReference type="EMBL" id="STY98211.1"/>
    </source>
</evidence>
<feature type="transmembrane region" description="Helical" evidence="1">
    <location>
        <begin position="31"/>
        <end position="50"/>
    </location>
</feature>
<dbReference type="RefSeq" id="WP_174901006.1">
    <property type="nucleotide sequence ID" value="NZ_CBCRZU010000027.1"/>
</dbReference>
<dbReference type="GeneID" id="41842618"/>
<dbReference type="PANTHER" id="PTHR43269:SF2">
    <property type="entry name" value="SODIUM_PROTON ANTIPORTER 1-RELATED"/>
    <property type="match status" value="1"/>
</dbReference>